<dbReference type="Gene3D" id="3.30.450.40">
    <property type="match status" value="1"/>
</dbReference>
<dbReference type="InterPro" id="IPR004358">
    <property type="entry name" value="Sig_transdc_His_kin-like_C"/>
</dbReference>
<dbReference type="GO" id="GO:0000155">
    <property type="term" value="F:phosphorelay sensor kinase activity"/>
    <property type="evidence" value="ECO:0007669"/>
    <property type="project" value="InterPro"/>
</dbReference>
<dbReference type="SMART" id="SM00448">
    <property type="entry name" value="REC"/>
    <property type="match status" value="2"/>
</dbReference>
<dbReference type="InterPro" id="IPR003661">
    <property type="entry name" value="HisK_dim/P_dom"/>
</dbReference>
<feature type="modified residue" description="4-aspartylphosphate" evidence="6">
    <location>
        <position position="1635"/>
    </location>
</feature>
<dbReference type="InterPro" id="IPR011006">
    <property type="entry name" value="CheY-like_superfamily"/>
</dbReference>
<dbReference type="SUPFAM" id="SSF55785">
    <property type="entry name" value="PYP-like sensor domain (PAS domain)"/>
    <property type="match status" value="1"/>
</dbReference>
<reference evidence="13 14" key="1">
    <citation type="journal article" date="2017" name="Mycologia">
        <title>Bifiguratus adelaidae, gen. et sp. nov., a new member of Mucoromycotina in endophytic and soil-dwelling habitats.</title>
        <authorList>
            <person name="Torres-Cruz T.J."/>
            <person name="Billingsley Tobias T.L."/>
            <person name="Almatruk M."/>
            <person name="Hesse C."/>
            <person name="Kuske C.R."/>
            <person name="Desiro A."/>
            <person name="Benucci G.M."/>
            <person name="Bonito G."/>
            <person name="Stajich J.E."/>
            <person name="Dunlap C."/>
            <person name="Arnold A.E."/>
            <person name="Porras-Alfaro A."/>
        </authorList>
    </citation>
    <scope>NUCLEOTIDE SEQUENCE [LARGE SCALE GENOMIC DNA]</scope>
    <source>
        <strain evidence="13 14">AZ0501</strain>
    </source>
</reference>
<dbReference type="SUPFAM" id="SSF52172">
    <property type="entry name" value="CheY-like"/>
    <property type="match status" value="2"/>
</dbReference>
<dbReference type="InterPro" id="IPR001789">
    <property type="entry name" value="Sig_transdc_resp-reg_receiver"/>
</dbReference>
<feature type="domain" description="PAC" evidence="12">
    <location>
        <begin position="1109"/>
        <end position="1162"/>
    </location>
</feature>
<evidence type="ECO:0000256" key="6">
    <source>
        <dbReference type="PROSITE-ProRule" id="PRU00169"/>
    </source>
</evidence>
<evidence type="ECO:0000313" key="13">
    <source>
        <dbReference type="EMBL" id="OZJ05802.1"/>
    </source>
</evidence>
<evidence type="ECO:0000256" key="3">
    <source>
        <dbReference type="ARBA" id="ARBA00022553"/>
    </source>
</evidence>
<feature type="domain" description="PAS" evidence="11">
    <location>
        <begin position="1035"/>
        <end position="1106"/>
    </location>
</feature>
<dbReference type="Proteomes" id="UP000242875">
    <property type="component" value="Unassembled WGS sequence"/>
</dbReference>
<comment type="caution">
    <text evidence="13">The sequence shown here is derived from an EMBL/GenBank/DDBJ whole genome shotgun (WGS) entry which is preliminary data.</text>
</comment>
<evidence type="ECO:0000256" key="5">
    <source>
        <dbReference type="ARBA" id="ARBA00022777"/>
    </source>
</evidence>
<dbReference type="InterPro" id="IPR036097">
    <property type="entry name" value="HisK_dim/P_sf"/>
</dbReference>
<dbReference type="InterPro" id="IPR003594">
    <property type="entry name" value="HATPase_dom"/>
</dbReference>
<dbReference type="InterPro" id="IPR000700">
    <property type="entry name" value="PAS-assoc_C"/>
</dbReference>
<keyword evidence="7" id="KW-0175">Coiled coil</keyword>
<dbReference type="OrthoDB" id="5378913at2759"/>
<dbReference type="Gene3D" id="1.10.287.130">
    <property type="match status" value="2"/>
</dbReference>
<proteinExistence type="predicted"/>
<dbReference type="PANTHER" id="PTHR43047">
    <property type="entry name" value="TWO-COMPONENT HISTIDINE PROTEIN KINASE"/>
    <property type="match status" value="1"/>
</dbReference>
<dbReference type="Pfam" id="PF00072">
    <property type="entry name" value="Response_reg"/>
    <property type="match status" value="2"/>
</dbReference>
<dbReference type="InterPro" id="IPR035965">
    <property type="entry name" value="PAS-like_dom_sf"/>
</dbReference>
<dbReference type="Gene3D" id="3.30.565.10">
    <property type="entry name" value="Histidine kinase-like ATPase, C-terminal domain"/>
    <property type="match status" value="2"/>
</dbReference>
<dbReference type="InterPro" id="IPR029016">
    <property type="entry name" value="GAF-like_dom_sf"/>
</dbReference>
<dbReference type="Pfam" id="PF02518">
    <property type="entry name" value="HATPase_c"/>
    <property type="match status" value="2"/>
</dbReference>
<dbReference type="PROSITE" id="PS50110">
    <property type="entry name" value="RESPONSE_REGULATORY"/>
    <property type="match status" value="2"/>
</dbReference>
<dbReference type="SMART" id="SM00388">
    <property type="entry name" value="HisKA"/>
    <property type="match status" value="2"/>
</dbReference>
<dbReference type="CDD" id="cd17546">
    <property type="entry name" value="REC_hyHK_CKI1_RcsC-like"/>
    <property type="match status" value="1"/>
</dbReference>
<keyword evidence="14" id="KW-1185">Reference proteome</keyword>
<dbReference type="SMART" id="SM00091">
    <property type="entry name" value="PAS"/>
    <property type="match status" value="2"/>
</dbReference>
<comment type="catalytic activity">
    <reaction evidence="1">
        <text>ATP + protein L-histidine = ADP + protein N-phospho-L-histidine.</text>
        <dbReference type="EC" id="2.7.13.3"/>
    </reaction>
</comment>
<name>A0A261Y5B7_9FUNG</name>
<evidence type="ECO:0000259" key="12">
    <source>
        <dbReference type="PROSITE" id="PS50113"/>
    </source>
</evidence>
<feature type="modified residue" description="4-aspartylphosphate" evidence="6">
    <location>
        <position position="945"/>
    </location>
</feature>
<feature type="compositionally biased region" description="Low complexity" evidence="8">
    <location>
        <begin position="144"/>
        <end position="156"/>
    </location>
</feature>
<dbReference type="NCBIfam" id="TIGR00229">
    <property type="entry name" value="sensory_box"/>
    <property type="match status" value="1"/>
</dbReference>
<gene>
    <name evidence="13" type="ORF">BZG36_00873</name>
</gene>
<feature type="domain" description="Response regulatory" evidence="10">
    <location>
        <begin position="897"/>
        <end position="1012"/>
    </location>
</feature>
<dbReference type="Gene3D" id="3.40.50.2300">
    <property type="match status" value="2"/>
</dbReference>
<dbReference type="CDD" id="cd00130">
    <property type="entry name" value="PAS"/>
    <property type="match status" value="1"/>
</dbReference>
<evidence type="ECO:0000256" key="7">
    <source>
        <dbReference type="SAM" id="Coils"/>
    </source>
</evidence>
<dbReference type="CDD" id="cd00082">
    <property type="entry name" value="HisKA"/>
    <property type="match status" value="2"/>
</dbReference>
<evidence type="ECO:0000256" key="4">
    <source>
        <dbReference type="ARBA" id="ARBA00022679"/>
    </source>
</evidence>
<dbReference type="InterPro" id="IPR005467">
    <property type="entry name" value="His_kinase_dom"/>
</dbReference>
<evidence type="ECO:0000259" key="10">
    <source>
        <dbReference type="PROSITE" id="PS50110"/>
    </source>
</evidence>
<keyword evidence="3 6" id="KW-0597">Phosphoprotein</keyword>
<evidence type="ECO:0000256" key="1">
    <source>
        <dbReference type="ARBA" id="ARBA00000085"/>
    </source>
</evidence>
<feature type="domain" description="Histidine kinase" evidence="9">
    <location>
        <begin position="595"/>
        <end position="820"/>
    </location>
</feature>
<dbReference type="PROSITE" id="PS50113">
    <property type="entry name" value="PAC"/>
    <property type="match status" value="1"/>
</dbReference>
<keyword evidence="4" id="KW-0808">Transferase</keyword>
<dbReference type="SMART" id="SM00387">
    <property type="entry name" value="HATPase_c"/>
    <property type="match status" value="2"/>
</dbReference>
<dbReference type="GO" id="GO:0005886">
    <property type="term" value="C:plasma membrane"/>
    <property type="evidence" value="ECO:0007669"/>
    <property type="project" value="TreeGrafter"/>
</dbReference>
<feature type="domain" description="Histidine kinase" evidence="9">
    <location>
        <begin position="1191"/>
        <end position="1511"/>
    </location>
</feature>
<dbReference type="Pfam" id="PF08447">
    <property type="entry name" value="PAS_3"/>
    <property type="match status" value="1"/>
</dbReference>
<dbReference type="InterPro" id="IPR036890">
    <property type="entry name" value="HATPase_C_sf"/>
</dbReference>
<dbReference type="FunFam" id="1.10.287.130:FF:000045">
    <property type="entry name" value="Two-component system sensor histidine kinase/response regulator"/>
    <property type="match status" value="1"/>
</dbReference>
<dbReference type="InterPro" id="IPR000014">
    <property type="entry name" value="PAS"/>
</dbReference>
<dbReference type="GO" id="GO:0009927">
    <property type="term" value="F:histidine phosphotransfer kinase activity"/>
    <property type="evidence" value="ECO:0007669"/>
    <property type="project" value="TreeGrafter"/>
</dbReference>
<sequence>MATLALLDYLELTPQFAIVLDSSYHVVFVNQTIRNATGGEKVSLESLIEAGLEDLEDWLKVVYRTGRNMGAYRSRMKFFTELNVEWSAVCLKGYAVMTGITFSNDGYFDMALQGDTMSPAESTTLTKNTVITSQSLYLNSLSSTSPVSISETSPSLNPVDDPKAQTSTRAVEPTPGMDYGASDERALTIPDDNDDEGEHFSLSDSRSVASTGAADKGWRRHRSLVLALQGGGIMGSMLRNFDWEKTSVGLIASWPQSLISTVSMMMGSRFPMALWWGNDLVMMYNDAYIPVAGAKHPKMFGKPGSVAWSDLWPDLEPVARSVMQGSTVYVESDLLTMFRNGYDEETYFTWAWTPVRREDGSVAGYLNPCIDDTSRVITTRRLVALRDLGEKLGTTKSLPNVCTALAETLTDCPLDCPFAYIYTAENFENFDDHLTDDSRSEKFEANLCLRLQESVGLPFDHPPFPKEITVDSSLIQAKRADLFNWPFKEVCEKRKPVVVDITGLELSMEGRSFNDAITKAIVYPITTAEDKEVSGVIIMGLNSRRVYDGEYATFCSLLVRQIGTYLVTVNAYQSEVKRAEELLAIDRAKTSFFSSISHELRTPLTLILSPLEDLIADTTTPLVDNHKHAVNLVYRNARRLLRLVNSILDFSRVEAGRMTTRLYETDLGALTADLASVFRSAIEKGGVHFEVDCEEDGRKVWIDRDMWEKVVFNLIGNAFKFTLSGTITVSVHPSADKTAVVFSVSDTGAGIPSHELSRVFERFHRIEGQRGRSHEGTGIGLALTMELVKLLGGTLEVESEFARAALNSFSTFTVTLPYGTTHHNPAFLQGKEVDPNDDVVAKRAWTYGSAMVDEARLWLSSDTESSYRGLQPSDSASSAENISLTSGSIPMTSKGCRILLADDNPDMQRYIKTVLSRWWNVTVVPDGRAALEQAMREPPDLIVTDVMMPILDGLSLLKVLRSQPETNFIPIILLSARAGEAARVDGLQAGADDYLVKPFNAKELIARVHTHLELGKLRVELEKRVRQRTKAFEESEYRYKILAALSPVGIFRLNPEGKIVYTNEKWWEITGHDRQGDPTAAGYETSMHVGDKDRVSDFLNNLLEKGQSGTIEYRWVSQTDGSERWCICQIIVNRDENDEVQGFIGALMDVTERRKLEKERLDALALAEQQQRRRAEEAEAVKKQQELFIDMTCHELRNPLNGIYHNADILHDSLTKMHKEVSSLHINAMTPPRQILPGISPGIEDVNVSESVTKVIERLGNEMMQDLEAIETINLCALHQKKIADDVLQMSKISMNLVVLSHQNFDPDEEIQNILRMFETELKRKDIESKFVIGEGYTQARVRFVKGDPTRLGQVVINLLANAIRFTEKSSRKIITIKIDAEPVKAADKLNLPVMARTVSPLPSLKDPHPTTIFDFQAEPINLSEDELKDSEQIYLRVSIQDTGVGMTADEQTQLFRRFTQANPKTYSEFGGNGLGLFISKHLIELQGGEIHVESTKNVGTTFHFYIVCELGISPSASPTEVQRHVITTGVTDNLNIKEIVDRNETRKDILKHGRRPALQSRETSSGSAFSNATPTGDEDKIQLLVVEDNLVNQKILTRQIRTMGHRADVANNGVEALSRLKAEVTSPFDIILMDIEMPLMDGIQATIAIRNLEQEGKLLPRKEAQPRIPIIAVTGNARKEQLENALDAGMDDCIVKPYTKMELSEKLDKFLR</sequence>
<evidence type="ECO:0000256" key="2">
    <source>
        <dbReference type="ARBA" id="ARBA00012438"/>
    </source>
</evidence>
<evidence type="ECO:0000259" key="11">
    <source>
        <dbReference type="PROSITE" id="PS50112"/>
    </source>
</evidence>
<dbReference type="Pfam" id="PF00512">
    <property type="entry name" value="HisKA"/>
    <property type="match status" value="1"/>
</dbReference>
<feature type="coiled-coil region" evidence="7">
    <location>
        <begin position="1153"/>
        <end position="1187"/>
    </location>
</feature>
<feature type="region of interest" description="Disordered" evidence="8">
    <location>
        <begin position="144"/>
        <end position="181"/>
    </location>
</feature>
<evidence type="ECO:0000259" key="9">
    <source>
        <dbReference type="PROSITE" id="PS50109"/>
    </source>
</evidence>
<dbReference type="Gene3D" id="3.30.450.20">
    <property type="entry name" value="PAS domain"/>
    <property type="match status" value="2"/>
</dbReference>
<feature type="domain" description="Response regulatory" evidence="10">
    <location>
        <begin position="1583"/>
        <end position="1712"/>
    </location>
</feature>
<dbReference type="PANTHER" id="PTHR43047:SF72">
    <property type="entry name" value="OSMOSENSING HISTIDINE PROTEIN KINASE SLN1"/>
    <property type="match status" value="1"/>
</dbReference>
<feature type="compositionally biased region" description="Polar residues" evidence="8">
    <location>
        <begin position="1561"/>
        <end position="1575"/>
    </location>
</feature>
<dbReference type="PROSITE" id="PS50112">
    <property type="entry name" value="PAS"/>
    <property type="match status" value="1"/>
</dbReference>
<dbReference type="SUPFAM" id="SSF47384">
    <property type="entry name" value="Homodimeric domain of signal transducing histidine kinase"/>
    <property type="match status" value="2"/>
</dbReference>
<evidence type="ECO:0000313" key="14">
    <source>
        <dbReference type="Proteomes" id="UP000242875"/>
    </source>
</evidence>
<dbReference type="PRINTS" id="PR00344">
    <property type="entry name" value="BCTRLSENSOR"/>
</dbReference>
<dbReference type="SMART" id="SM00086">
    <property type="entry name" value="PAC"/>
    <property type="match status" value="1"/>
</dbReference>
<dbReference type="SUPFAM" id="SSF55874">
    <property type="entry name" value="ATPase domain of HSP90 chaperone/DNA topoisomerase II/histidine kinase"/>
    <property type="match status" value="2"/>
</dbReference>
<dbReference type="EMBL" id="MVBO01000009">
    <property type="protein sequence ID" value="OZJ05802.1"/>
    <property type="molecule type" value="Genomic_DNA"/>
</dbReference>
<dbReference type="EC" id="2.7.13.3" evidence="2"/>
<dbReference type="InterPro" id="IPR013655">
    <property type="entry name" value="PAS_fold_3"/>
</dbReference>
<dbReference type="PROSITE" id="PS50109">
    <property type="entry name" value="HIS_KIN"/>
    <property type="match status" value="2"/>
</dbReference>
<evidence type="ECO:0000256" key="8">
    <source>
        <dbReference type="SAM" id="MobiDB-lite"/>
    </source>
</evidence>
<protein>
    <recommendedName>
        <fullName evidence="2">histidine kinase</fullName>
        <ecNumber evidence="2">2.7.13.3</ecNumber>
    </recommendedName>
</protein>
<dbReference type="CDD" id="cd17574">
    <property type="entry name" value="REC_OmpR"/>
    <property type="match status" value="1"/>
</dbReference>
<dbReference type="InterPro" id="IPR001610">
    <property type="entry name" value="PAC"/>
</dbReference>
<organism evidence="13 14">
    <name type="scientific">Bifiguratus adelaidae</name>
    <dbReference type="NCBI Taxonomy" id="1938954"/>
    <lineage>
        <taxon>Eukaryota</taxon>
        <taxon>Fungi</taxon>
        <taxon>Fungi incertae sedis</taxon>
        <taxon>Mucoromycota</taxon>
        <taxon>Mucoromycotina</taxon>
        <taxon>Endogonomycetes</taxon>
        <taxon>Endogonales</taxon>
        <taxon>Endogonales incertae sedis</taxon>
        <taxon>Bifiguratus</taxon>
    </lineage>
</organism>
<feature type="region of interest" description="Disordered" evidence="8">
    <location>
        <begin position="1553"/>
        <end position="1576"/>
    </location>
</feature>
<keyword evidence="5" id="KW-0418">Kinase</keyword>
<accession>A0A261Y5B7</accession>